<evidence type="ECO:0000313" key="3">
    <source>
        <dbReference type="Proteomes" id="UP000238137"/>
    </source>
</evidence>
<proteinExistence type="predicted"/>
<protein>
    <submittedName>
        <fullName evidence="2">Uncharacterized protein</fullName>
    </submittedName>
</protein>
<keyword evidence="3" id="KW-1185">Reference proteome</keyword>
<evidence type="ECO:0000256" key="1">
    <source>
        <dbReference type="SAM" id="MobiDB-lite"/>
    </source>
</evidence>
<feature type="region of interest" description="Disordered" evidence="1">
    <location>
        <begin position="59"/>
        <end position="108"/>
    </location>
</feature>
<reference evidence="2" key="1">
    <citation type="submission" date="2018-05" db="EMBL/GenBank/DDBJ databases">
        <title>Reclassification of Methylarcula marina and Methylarcula terricola as Paracoccus methylarcula sp.nov., comb.nov. and Paracoccus terricola comb.nov.</title>
        <authorList>
            <person name="Shmareva M.N."/>
            <person name="Doronina N.V."/>
            <person name="Vasilenko O.V."/>
            <person name="Tarlachkov S.V."/>
            <person name="Trotsenko Y.A."/>
        </authorList>
    </citation>
    <scope>NUCLEOTIDE SEQUENCE [LARGE SCALE GENOMIC DNA]</scope>
    <source>
        <strain evidence="2">VKM B-2159</strain>
    </source>
</reference>
<accession>A0A3R7N9Q9</accession>
<dbReference type="EMBL" id="PXNQ02000021">
    <property type="protein sequence ID" value="RNF32801.1"/>
    <property type="molecule type" value="Genomic_DNA"/>
</dbReference>
<organism evidence="2 3">
    <name type="scientific">Paracoccus methylarcula</name>
    <dbReference type="NCBI Taxonomy" id="72022"/>
    <lineage>
        <taxon>Bacteria</taxon>
        <taxon>Pseudomonadati</taxon>
        <taxon>Pseudomonadota</taxon>
        <taxon>Alphaproteobacteria</taxon>
        <taxon>Rhodobacterales</taxon>
        <taxon>Paracoccaceae</taxon>
        <taxon>Paracoccus</taxon>
    </lineage>
</organism>
<feature type="region of interest" description="Disordered" evidence="1">
    <location>
        <begin position="1"/>
        <end position="31"/>
    </location>
</feature>
<dbReference type="Proteomes" id="UP000238137">
    <property type="component" value="Unassembled WGS sequence"/>
</dbReference>
<sequence>MANDNMKANPETRKRLEIRNPNGQTAGTSAEAGLVTLAAGAVGLGMTLLQQSEAEAATVVSGALPEQDVDGNGTEGRDVAGDAPPPPLPGRARICPPRPRLLTPMSGP</sequence>
<dbReference type="AlphaFoldDB" id="A0A3R7N9Q9"/>
<dbReference type="OrthoDB" id="7877493at2"/>
<gene>
    <name evidence="2" type="ORF">A7A09_020280</name>
</gene>
<comment type="caution">
    <text evidence="2">The sequence shown here is derived from an EMBL/GenBank/DDBJ whole genome shotgun (WGS) entry which is preliminary data.</text>
</comment>
<name>A0A3R7N9Q9_9RHOB</name>
<evidence type="ECO:0000313" key="2">
    <source>
        <dbReference type="EMBL" id="RNF32801.1"/>
    </source>
</evidence>
<dbReference type="RefSeq" id="WP_106693096.1">
    <property type="nucleotide sequence ID" value="NZ_PXNQ02000021.1"/>
</dbReference>